<dbReference type="EMBL" id="BEXB01000002">
    <property type="protein sequence ID" value="GAY74932.1"/>
    <property type="molecule type" value="Genomic_DNA"/>
</dbReference>
<proteinExistence type="predicted"/>
<keyword evidence="1" id="KW-0812">Transmembrane</keyword>
<name>A0A4Y1Z7B4_9BACL</name>
<evidence type="ECO:0000313" key="2">
    <source>
        <dbReference type="EMBL" id="GAY74932.1"/>
    </source>
</evidence>
<accession>A0A4Y1Z7B4</accession>
<reference evidence="2 3" key="1">
    <citation type="submission" date="2017-11" db="EMBL/GenBank/DDBJ databases">
        <title>Draft Genome Sequence of Sporolactobacillus inulinus NBRC 111894 Isolated from Koso, a Japanese Sugar-Vegetable Fermented Beverage.</title>
        <authorList>
            <person name="Chiou T.Y."/>
            <person name="Oshima K."/>
            <person name="Suda W."/>
            <person name="Hattori M."/>
            <person name="Takahashi T."/>
        </authorList>
    </citation>
    <scope>NUCLEOTIDE SEQUENCE [LARGE SCALE GENOMIC DNA]</scope>
    <source>
        <strain evidence="2 3">NBRC111894</strain>
    </source>
</reference>
<feature type="transmembrane region" description="Helical" evidence="1">
    <location>
        <begin position="6"/>
        <end position="29"/>
    </location>
</feature>
<evidence type="ECO:0000256" key="1">
    <source>
        <dbReference type="SAM" id="Phobius"/>
    </source>
</evidence>
<keyword evidence="1" id="KW-1133">Transmembrane helix</keyword>
<protein>
    <submittedName>
        <fullName evidence="2">Uncharacterized protein</fullName>
    </submittedName>
</protein>
<dbReference type="AlphaFoldDB" id="A0A4Y1Z7B4"/>
<evidence type="ECO:0000313" key="3">
    <source>
        <dbReference type="Proteomes" id="UP000319716"/>
    </source>
</evidence>
<sequence length="42" mass="5002">MSLHPGLVVTIRFVGTWQRMLLVLTVACTRMDYRRAQMRHTR</sequence>
<organism evidence="2 3">
    <name type="scientific">Sporolactobacillus inulinus</name>
    <dbReference type="NCBI Taxonomy" id="2078"/>
    <lineage>
        <taxon>Bacteria</taxon>
        <taxon>Bacillati</taxon>
        <taxon>Bacillota</taxon>
        <taxon>Bacilli</taxon>
        <taxon>Bacillales</taxon>
        <taxon>Sporolactobacillaceae</taxon>
        <taxon>Sporolactobacillus</taxon>
    </lineage>
</organism>
<comment type="caution">
    <text evidence="2">The sequence shown here is derived from an EMBL/GenBank/DDBJ whole genome shotgun (WGS) entry which is preliminary data.</text>
</comment>
<dbReference type="Proteomes" id="UP000319716">
    <property type="component" value="Unassembled WGS sequence"/>
</dbReference>
<keyword evidence="1" id="KW-0472">Membrane</keyword>
<gene>
    <name evidence="2" type="ORF">NBRC111894_486</name>
</gene>